<sequence length="264" mass="29872">MTDPSLHFEQTKKSIRFGRKAIDELEQIVGDWFGQRPYYRTVEEYPLIGQMVVKYVRNRRFPEAVEDKVTHAIVTLRHAFDQMAWAAVRYHNPRLRANDSVYFPWTDTIDGFEKRLAGKSCKIPAKLTPVFLAAKPYGTGDGHATADDICRSLSKVANRKHSVGIVPAFIPGALAMPDFMTTRPGRVGFLPKQGWQAMENECVVMTMPLGTIISNQEQICFYVAFNETPPMDGENVISCLRAFLAKAESSLEIIERETLALIRE</sequence>
<protein>
    <submittedName>
        <fullName evidence="1">Uncharacterized protein</fullName>
    </submittedName>
</protein>
<evidence type="ECO:0000313" key="2">
    <source>
        <dbReference type="Proteomes" id="UP000634004"/>
    </source>
</evidence>
<gene>
    <name evidence="1" type="ORF">GCM10009069_22600</name>
</gene>
<comment type="caution">
    <text evidence="1">The sequence shown here is derived from an EMBL/GenBank/DDBJ whole genome shotgun (WGS) entry which is preliminary data.</text>
</comment>
<keyword evidence="2" id="KW-1185">Reference proteome</keyword>
<name>A0A8J3CTF9_9PROT</name>
<evidence type="ECO:0000313" key="1">
    <source>
        <dbReference type="EMBL" id="GHA99102.1"/>
    </source>
</evidence>
<dbReference type="AlphaFoldDB" id="A0A8J3CTF9"/>
<dbReference type="EMBL" id="BMZH01000009">
    <property type="protein sequence ID" value="GHA99102.1"/>
    <property type="molecule type" value="Genomic_DNA"/>
</dbReference>
<organism evidence="1 2">
    <name type="scientific">Algimonas arctica</name>
    <dbReference type="NCBI Taxonomy" id="1479486"/>
    <lineage>
        <taxon>Bacteria</taxon>
        <taxon>Pseudomonadati</taxon>
        <taxon>Pseudomonadota</taxon>
        <taxon>Alphaproteobacteria</taxon>
        <taxon>Maricaulales</taxon>
        <taxon>Robiginitomaculaceae</taxon>
        <taxon>Algimonas</taxon>
    </lineage>
</organism>
<reference evidence="1" key="2">
    <citation type="submission" date="2020-09" db="EMBL/GenBank/DDBJ databases">
        <authorList>
            <person name="Sun Q."/>
            <person name="Kim S."/>
        </authorList>
    </citation>
    <scope>NUCLEOTIDE SEQUENCE</scope>
    <source>
        <strain evidence="1">KCTC 32513</strain>
    </source>
</reference>
<proteinExistence type="predicted"/>
<dbReference type="RefSeq" id="WP_189498493.1">
    <property type="nucleotide sequence ID" value="NZ_BMZH01000009.1"/>
</dbReference>
<dbReference type="Proteomes" id="UP000634004">
    <property type="component" value="Unassembled WGS sequence"/>
</dbReference>
<accession>A0A8J3CTF9</accession>
<reference evidence="1" key="1">
    <citation type="journal article" date="2014" name="Int. J. Syst. Evol. Microbiol.">
        <title>Complete genome sequence of Corynebacterium casei LMG S-19264T (=DSM 44701T), isolated from a smear-ripened cheese.</title>
        <authorList>
            <consortium name="US DOE Joint Genome Institute (JGI-PGF)"/>
            <person name="Walter F."/>
            <person name="Albersmeier A."/>
            <person name="Kalinowski J."/>
            <person name="Ruckert C."/>
        </authorList>
    </citation>
    <scope>NUCLEOTIDE SEQUENCE</scope>
    <source>
        <strain evidence="1">KCTC 32513</strain>
    </source>
</reference>